<evidence type="ECO:0000313" key="2">
    <source>
        <dbReference type="Proteomes" id="UP001158049"/>
    </source>
</evidence>
<reference evidence="1 2" key="1">
    <citation type="submission" date="2017-05" db="EMBL/GenBank/DDBJ databases">
        <authorList>
            <person name="Varghese N."/>
            <person name="Submissions S."/>
        </authorList>
    </citation>
    <scope>NUCLEOTIDE SEQUENCE [LARGE SCALE GENOMIC DNA]</scope>
    <source>
        <strain evidence="1 2">DSM 26001</strain>
    </source>
</reference>
<keyword evidence="2" id="KW-1185">Reference proteome</keyword>
<dbReference type="EMBL" id="FXUL01000012">
    <property type="protein sequence ID" value="SMP66669.1"/>
    <property type="molecule type" value="Genomic_DNA"/>
</dbReference>
<dbReference type="RefSeq" id="WP_283443231.1">
    <property type="nucleotide sequence ID" value="NZ_FXUL01000012.1"/>
</dbReference>
<comment type="caution">
    <text evidence="1">The sequence shown here is derived from an EMBL/GenBank/DDBJ whole genome shotgun (WGS) entry which is preliminary data.</text>
</comment>
<gene>
    <name evidence="1" type="ORF">SAMN06295970_11229</name>
</gene>
<sequence>MITSSNYRQLNALDDEKGSGRWSRCATAAVVSSFCVMAGMANAADSAGCEGGGFTVLNRKAPQDLDVAANTIPSVITVRGKYVEFDIDANTFAVRNYVLTGAPNPADITGGVRTDVFQSKVPDHKGLFLNSAVELRLRETELVIQREGPGLTMKVQAKDCAQGGIFQMEVERDDQARTLFTHTLAPSAFYFDNRKFREREGATLSYKDTTVVVTPRVNFANDVSRKFVGRDSPQVADRVPHPECTNSIATRTGRPVDVQHCGGVSQWLVASGGRMGQVMGEDSVEVAPPATVCTRKCQAQNRVRGQAVVLGFPFPVAEPDRLKPRSPTIPLR</sequence>
<evidence type="ECO:0000313" key="1">
    <source>
        <dbReference type="EMBL" id="SMP66669.1"/>
    </source>
</evidence>
<proteinExistence type="predicted"/>
<name>A0ABY1QF80_9BURK</name>
<protein>
    <submittedName>
        <fullName evidence="1">Uncharacterized protein</fullName>
    </submittedName>
</protein>
<organism evidence="1 2">
    <name type="scientific">Noviherbaspirillum suwonense</name>
    <dbReference type="NCBI Taxonomy" id="1224511"/>
    <lineage>
        <taxon>Bacteria</taxon>
        <taxon>Pseudomonadati</taxon>
        <taxon>Pseudomonadota</taxon>
        <taxon>Betaproteobacteria</taxon>
        <taxon>Burkholderiales</taxon>
        <taxon>Oxalobacteraceae</taxon>
        <taxon>Noviherbaspirillum</taxon>
    </lineage>
</organism>
<dbReference type="Proteomes" id="UP001158049">
    <property type="component" value="Unassembled WGS sequence"/>
</dbReference>
<accession>A0ABY1QF80</accession>